<dbReference type="KEGG" id="lsp:Bsph_1021"/>
<organism evidence="4 5">
    <name type="scientific">Lysinibacillus sphaericus (strain C3-41)</name>
    <dbReference type="NCBI Taxonomy" id="444177"/>
    <lineage>
        <taxon>Bacteria</taxon>
        <taxon>Bacillati</taxon>
        <taxon>Bacillota</taxon>
        <taxon>Bacilli</taxon>
        <taxon>Bacillales</taxon>
        <taxon>Bacillaceae</taxon>
        <taxon>Lysinibacillus</taxon>
    </lineage>
</organism>
<dbReference type="PANTHER" id="PTHR21666">
    <property type="entry name" value="PEPTIDASE-RELATED"/>
    <property type="match status" value="1"/>
</dbReference>
<dbReference type="Proteomes" id="UP000002164">
    <property type="component" value="Chromosome"/>
</dbReference>
<sequence length="227" mass="25235">MKMREDKNNKASQNQNPNQKENGQLQKKPWFWPVVYTGGALVLAGLLFGYNSLVSKVEDAPLPDLAEVDSGPVVETNARTENMMYPFKEESLGKVQILQEFYELEANEESRENALMVFNQTFTTSSGISIAMNGEEFEVLAAMSGKVLEVKLDAFTGNKIVIEHPNGMQTHYSSVKDIAVKEGDEVTQGQALGKATDNEWNQAAGVHMHFEVVEDGKYVNPKKLLAF</sequence>
<keyword evidence="2" id="KW-0812">Transmembrane</keyword>
<reference evidence="4 5" key="1">
    <citation type="journal article" date="2008" name="J. Bacteriol.">
        <title>Complete genome sequence of the mosquitocidal bacterium Bacillus sphaericus C3-41 and comparison with those of closely related Bacillus species.</title>
        <authorList>
            <person name="Hu X."/>
            <person name="Fan W."/>
            <person name="Han B."/>
            <person name="Liu H."/>
            <person name="Zheng D."/>
            <person name="Li Q."/>
            <person name="Dong W."/>
            <person name="Yan J."/>
            <person name="Gao M."/>
            <person name="Berry C."/>
            <person name="Yuan Z."/>
        </authorList>
    </citation>
    <scope>NUCLEOTIDE SEQUENCE [LARGE SCALE GENOMIC DNA]</scope>
    <source>
        <strain evidence="4 5">C3-41</strain>
    </source>
</reference>
<evidence type="ECO:0000259" key="3">
    <source>
        <dbReference type="Pfam" id="PF01551"/>
    </source>
</evidence>
<gene>
    <name evidence="4" type="ordered locus">Bsph_1021</name>
</gene>
<feature type="compositionally biased region" description="Polar residues" evidence="1">
    <location>
        <begin position="10"/>
        <end position="24"/>
    </location>
</feature>
<dbReference type="InterPro" id="IPR011055">
    <property type="entry name" value="Dup_hybrid_motif"/>
</dbReference>
<keyword evidence="2" id="KW-1133">Transmembrane helix</keyword>
<evidence type="ECO:0000313" key="5">
    <source>
        <dbReference type="Proteomes" id="UP000002164"/>
    </source>
</evidence>
<feature type="region of interest" description="Disordered" evidence="1">
    <location>
        <begin position="1"/>
        <end position="24"/>
    </location>
</feature>
<dbReference type="InterPro" id="IPR050570">
    <property type="entry name" value="Cell_wall_metabolism_enzyme"/>
</dbReference>
<dbReference type="SUPFAM" id="SSF51261">
    <property type="entry name" value="Duplicated hybrid motif"/>
    <property type="match status" value="1"/>
</dbReference>
<evidence type="ECO:0000256" key="1">
    <source>
        <dbReference type="SAM" id="MobiDB-lite"/>
    </source>
</evidence>
<dbReference type="AlphaFoldDB" id="B1HM61"/>
<dbReference type="InterPro" id="IPR016047">
    <property type="entry name" value="M23ase_b-sheet_dom"/>
</dbReference>
<feature type="transmembrane region" description="Helical" evidence="2">
    <location>
        <begin position="30"/>
        <end position="50"/>
    </location>
</feature>
<evidence type="ECO:0000256" key="2">
    <source>
        <dbReference type="SAM" id="Phobius"/>
    </source>
</evidence>
<protein>
    <submittedName>
        <fullName evidence="4">Stage II sporulation protein</fullName>
    </submittedName>
</protein>
<name>B1HM61_LYSSC</name>
<proteinExistence type="predicted"/>
<dbReference type="HOGENOM" id="CLU_077337_1_0_9"/>
<dbReference type="CDD" id="cd12797">
    <property type="entry name" value="M23_peptidase"/>
    <property type="match status" value="1"/>
</dbReference>
<dbReference type="Pfam" id="PF01551">
    <property type="entry name" value="Peptidase_M23"/>
    <property type="match status" value="1"/>
</dbReference>
<dbReference type="PANTHER" id="PTHR21666:SF270">
    <property type="entry name" value="MUREIN HYDROLASE ACTIVATOR ENVC"/>
    <property type="match status" value="1"/>
</dbReference>
<dbReference type="EMBL" id="CP000817">
    <property type="protein sequence ID" value="ACA38633.1"/>
    <property type="molecule type" value="Genomic_DNA"/>
</dbReference>
<dbReference type="Gene3D" id="2.70.70.10">
    <property type="entry name" value="Glucose Permease (Domain IIA)"/>
    <property type="match status" value="1"/>
</dbReference>
<accession>B1HM61</accession>
<keyword evidence="2" id="KW-0472">Membrane</keyword>
<dbReference type="GO" id="GO:0004222">
    <property type="term" value="F:metalloendopeptidase activity"/>
    <property type="evidence" value="ECO:0007669"/>
    <property type="project" value="TreeGrafter"/>
</dbReference>
<evidence type="ECO:0000313" key="4">
    <source>
        <dbReference type="EMBL" id="ACA38633.1"/>
    </source>
</evidence>
<dbReference type="EnsemblBacteria" id="ACA38633">
    <property type="protein sequence ID" value="ACA38633"/>
    <property type="gene ID" value="Bsph_1021"/>
</dbReference>
<feature type="domain" description="M23ase beta-sheet core" evidence="3">
    <location>
        <begin position="125"/>
        <end position="221"/>
    </location>
</feature>